<accession>A0A6J6W196</accession>
<evidence type="ECO:0000256" key="6">
    <source>
        <dbReference type="ARBA" id="ARBA00023146"/>
    </source>
</evidence>
<organism evidence="9">
    <name type="scientific">freshwater metagenome</name>
    <dbReference type="NCBI Taxonomy" id="449393"/>
    <lineage>
        <taxon>unclassified sequences</taxon>
        <taxon>metagenomes</taxon>
        <taxon>ecological metagenomes</taxon>
    </lineage>
</organism>
<dbReference type="PANTHER" id="PTHR42918">
    <property type="entry name" value="LYSYL-TRNA SYNTHETASE"/>
    <property type="match status" value="1"/>
</dbReference>
<dbReference type="GO" id="GO:0005829">
    <property type="term" value="C:cytosol"/>
    <property type="evidence" value="ECO:0007669"/>
    <property type="project" value="TreeGrafter"/>
</dbReference>
<keyword evidence="4" id="KW-0547">Nucleotide-binding</keyword>
<dbReference type="Gene3D" id="3.30.930.10">
    <property type="entry name" value="Bira Bifunctional Protein, Domain 2"/>
    <property type="match status" value="1"/>
</dbReference>
<dbReference type="CDD" id="cd00775">
    <property type="entry name" value="LysRS_core"/>
    <property type="match status" value="1"/>
</dbReference>
<evidence type="ECO:0000256" key="1">
    <source>
        <dbReference type="ARBA" id="ARBA00013166"/>
    </source>
</evidence>
<evidence type="ECO:0000256" key="2">
    <source>
        <dbReference type="ARBA" id="ARBA00022598"/>
    </source>
</evidence>
<keyword evidence="3" id="KW-0479">Metal-binding</keyword>
<gene>
    <name evidence="9" type="ORF">UFOPK2958_00340</name>
</gene>
<dbReference type="GO" id="GO:0006430">
    <property type="term" value="P:lysyl-tRNA aminoacylation"/>
    <property type="evidence" value="ECO:0007669"/>
    <property type="project" value="InterPro"/>
</dbReference>
<dbReference type="InterPro" id="IPR006195">
    <property type="entry name" value="aa-tRNA-synth_II"/>
</dbReference>
<dbReference type="GO" id="GO:0046872">
    <property type="term" value="F:metal ion binding"/>
    <property type="evidence" value="ECO:0007669"/>
    <property type="project" value="UniProtKB-KW"/>
</dbReference>
<evidence type="ECO:0000256" key="7">
    <source>
        <dbReference type="ARBA" id="ARBA00048573"/>
    </source>
</evidence>
<keyword evidence="5" id="KW-0067">ATP-binding</keyword>
<dbReference type="NCBIfam" id="NF001756">
    <property type="entry name" value="PRK00484.1"/>
    <property type="match status" value="1"/>
</dbReference>
<dbReference type="AlphaFoldDB" id="A0A6J6W196"/>
<evidence type="ECO:0000256" key="3">
    <source>
        <dbReference type="ARBA" id="ARBA00022723"/>
    </source>
</evidence>
<dbReference type="SUPFAM" id="SSF50249">
    <property type="entry name" value="Nucleic acid-binding proteins"/>
    <property type="match status" value="1"/>
</dbReference>
<protein>
    <recommendedName>
        <fullName evidence="1">lysine--tRNA ligase</fullName>
        <ecNumber evidence="1">6.1.1.6</ecNumber>
    </recommendedName>
</protein>
<dbReference type="SUPFAM" id="SSF55681">
    <property type="entry name" value="Class II aaRS and biotin synthetases"/>
    <property type="match status" value="1"/>
</dbReference>
<dbReference type="CDD" id="cd04322">
    <property type="entry name" value="LysRS_N"/>
    <property type="match status" value="1"/>
</dbReference>
<evidence type="ECO:0000256" key="5">
    <source>
        <dbReference type="ARBA" id="ARBA00022840"/>
    </source>
</evidence>
<dbReference type="InterPro" id="IPR004365">
    <property type="entry name" value="NA-bd_OB_tRNA"/>
</dbReference>
<dbReference type="InterPro" id="IPR045864">
    <property type="entry name" value="aa-tRNA-synth_II/BPL/LPL"/>
</dbReference>
<name>A0A6J6W196_9ZZZZ</name>
<dbReference type="HAMAP" id="MF_00252">
    <property type="entry name" value="Lys_tRNA_synth_class2"/>
    <property type="match status" value="1"/>
</dbReference>
<dbReference type="NCBIfam" id="TIGR00499">
    <property type="entry name" value="lysS_bact"/>
    <property type="match status" value="1"/>
</dbReference>
<reference evidence="9" key="1">
    <citation type="submission" date="2020-05" db="EMBL/GenBank/DDBJ databases">
        <authorList>
            <person name="Chiriac C."/>
            <person name="Salcher M."/>
            <person name="Ghai R."/>
            <person name="Kavagutti S V."/>
        </authorList>
    </citation>
    <scope>NUCLEOTIDE SEQUENCE</scope>
</reference>
<keyword evidence="2" id="KW-0436">Ligase</keyword>
<dbReference type="Gene3D" id="2.40.50.140">
    <property type="entry name" value="Nucleic acid-binding proteins"/>
    <property type="match status" value="1"/>
</dbReference>
<dbReference type="InterPro" id="IPR044136">
    <property type="entry name" value="Lys-tRNA-ligase_II_N"/>
</dbReference>
<comment type="catalytic activity">
    <reaction evidence="7">
        <text>tRNA(Lys) + L-lysine + ATP = L-lysyl-tRNA(Lys) + AMP + diphosphate</text>
        <dbReference type="Rhea" id="RHEA:20792"/>
        <dbReference type="Rhea" id="RHEA-COMP:9696"/>
        <dbReference type="Rhea" id="RHEA-COMP:9697"/>
        <dbReference type="ChEBI" id="CHEBI:30616"/>
        <dbReference type="ChEBI" id="CHEBI:32551"/>
        <dbReference type="ChEBI" id="CHEBI:33019"/>
        <dbReference type="ChEBI" id="CHEBI:78442"/>
        <dbReference type="ChEBI" id="CHEBI:78529"/>
        <dbReference type="ChEBI" id="CHEBI:456215"/>
        <dbReference type="EC" id="6.1.1.6"/>
    </reaction>
</comment>
<dbReference type="InterPro" id="IPR004364">
    <property type="entry name" value="Aa-tRNA-synt_II"/>
</dbReference>
<dbReference type="PRINTS" id="PR00982">
    <property type="entry name" value="TRNASYNTHLYS"/>
</dbReference>
<keyword evidence="6" id="KW-0030">Aminoacyl-tRNA synthetase</keyword>
<evidence type="ECO:0000313" key="9">
    <source>
        <dbReference type="EMBL" id="CAB4778180.1"/>
    </source>
</evidence>
<dbReference type="InterPro" id="IPR002313">
    <property type="entry name" value="Lys-tRNA-ligase_II"/>
</dbReference>
<dbReference type="InterPro" id="IPR018149">
    <property type="entry name" value="Lys-tRNA-synth_II_C"/>
</dbReference>
<sequence length="468" mass="52832">MNTPYSFDHDAYAAALHERFGHLTDGEESGVTVKVAGRVMLLRAQGKLAFGTLRDSSGEIQLFALSAVAHEFEAFTKLHLGDWVGVEGEVVRTKRGELSVKVGFWQVLAEARQNFGDKWAGIADFDLRYRHREADLWANPETRVSLTRRSQVLQSIRRNLWDQEFMEVETPMLNGIPTGAAARPFVTHHNALGSDFFLRIAPELWLKRLVVGGYERVFEMGRVFRNEGISPRHNPEFTMLELYVAYWDYENMMTLTEELCAKVAMDVLGTTEITYQGRDFSFKTGWPRRSMAELASEAVGEDVSVHTPMDRLTKLLNDRDIKVHASWGAGRCLSELFEATAEADIWNPMFVTEHPLEISPLARGHRRDPMLTERFEAFATGRELANGFSELNDPDVQRARFEDQARLAAAGDDEAMQIDHDYIKALEWGLPPTAGLGIGIDRLAMLIADASNIREVIAFPTLKPIRES</sequence>
<feature type="domain" description="Aminoacyl-transfer RNA synthetases class-II family profile" evidence="8">
    <location>
        <begin position="149"/>
        <end position="464"/>
    </location>
</feature>
<proteinExistence type="inferred from homology"/>
<dbReference type="PROSITE" id="PS50862">
    <property type="entry name" value="AA_TRNA_LIGASE_II"/>
    <property type="match status" value="1"/>
</dbReference>
<dbReference type="GO" id="GO:0005524">
    <property type="term" value="F:ATP binding"/>
    <property type="evidence" value="ECO:0007669"/>
    <property type="project" value="UniProtKB-KW"/>
</dbReference>
<evidence type="ECO:0000256" key="4">
    <source>
        <dbReference type="ARBA" id="ARBA00022741"/>
    </source>
</evidence>
<dbReference type="PANTHER" id="PTHR42918:SF15">
    <property type="entry name" value="LYSINE--TRNA LIGASE, CHLOROPLASTIC_MITOCHONDRIAL"/>
    <property type="match status" value="1"/>
</dbReference>
<dbReference type="EMBL" id="CAFAAB010000023">
    <property type="protein sequence ID" value="CAB4778180.1"/>
    <property type="molecule type" value="Genomic_DNA"/>
</dbReference>
<dbReference type="GO" id="GO:0004824">
    <property type="term" value="F:lysine-tRNA ligase activity"/>
    <property type="evidence" value="ECO:0007669"/>
    <property type="project" value="UniProtKB-EC"/>
</dbReference>
<evidence type="ECO:0000259" key="8">
    <source>
        <dbReference type="PROSITE" id="PS50862"/>
    </source>
</evidence>
<dbReference type="Pfam" id="PF01336">
    <property type="entry name" value="tRNA_anti-codon"/>
    <property type="match status" value="1"/>
</dbReference>
<dbReference type="GO" id="GO:0000049">
    <property type="term" value="F:tRNA binding"/>
    <property type="evidence" value="ECO:0007669"/>
    <property type="project" value="TreeGrafter"/>
</dbReference>
<dbReference type="InterPro" id="IPR012340">
    <property type="entry name" value="NA-bd_OB-fold"/>
</dbReference>
<dbReference type="Pfam" id="PF00152">
    <property type="entry name" value="tRNA-synt_2"/>
    <property type="match status" value="1"/>
</dbReference>
<dbReference type="EC" id="6.1.1.6" evidence="1"/>